<sequence length="118" mass="13015">MQTSQANVTTTRPERYGKQLASHFSRKVEAEWNDADREGAINFQAHDGIEGARCTLSAGEGVLHMRIDGTSDAVERFERVVGSHLVRFGARDGLVVQWQRDNGPGQSFTASEPDTPSR</sequence>
<comment type="caution">
    <text evidence="3">The sequence shown here is derived from an EMBL/GenBank/DDBJ whole genome shotgun (WGS) entry which is preliminary data.</text>
</comment>
<dbReference type="EMBL" id="JAAXPF010000001">
    <property type="protein sequence ID" value="NKY67988.1"/>
    <property type="molecule type" value="Genomic_DNA"/>
</dbReference>
<evidence type="ECO:0000313" key="4">
    <source>
        <dbReference type="Proteomes" id="UP000554284"/>
    </source>
</evidence>
<organism evidence="3 4">
    <name type="scientific">Corynebacterium mucifaciens</name>
    <dbReference type="NCBI Taxonomy" id="57171"/>
    <lineage>
        <taxon>Bacteria</taxon>
        <taxon>Bacillati</taxon>
        <taxon>Actinomycetota</taxon>
        <taxon>Actinomycetes</taxon>
        <taxon>Mycobacteriales</taxon>
        <taxon>Corynebacteriaceae</taxon>
        <taxon>Corynebacterium</taxon>
    </lineage>
</organism>
<evidence type="ECO:0000313" key="2">
    <source>
        <dbReference type="EMBL" id="MET3943428.1"/>
    </source>
</evidence>
<dbReference type="Proteomes" id="UP001549139">
    <property type="component" value="Unassembled WGS sequence"/>
</dbReference>
<feature type="compositionally biased region" description="Polar residues" evidence="1">
    <location>
        <begin position="104"/>
        <end position="118"/>
    </location>
</feature>
<evidence type="ECO:0000313" key="5">
    <source>
        <dbReference type="Proteomes" id="UP001549139"/>
    </source>
</evidence>
<feature type="region of interest" description="Disordered" evidence="1">
    <location>
        <begin position="99"/>
        <end position="118"/>
    </location>
</feature>
<dbReference type="EMBL" id="JBEPNZ010000001">
    <property type="protein sequence ID" value="MET3943428.1"/>
    <property type="molecule type" value="Genomic_DNA"/>
</dbReference>
<dbReference type="RefSeq" id="WP_168683525.1">
    <property type="nucleotide sequence ID" value="NZ_JAAXPF010000001.1"/>
</dbReference>
<accession>A0A7X6LPR4</accession>
<name>A0A7X6LPR4_9CORY</name>
<dbReference type="InterPro" id="IPR014543">
    <property type="entry name" value="UCP028291"/>
</dbReference>
<evidence type="ECO:0000313" key="3">
    <source>
        <dbReference type="EMBL" id="NKY67988.1"/>
    </source>
</evidence>
<proteinExistence type="predicted"/>
<evidence type="ECO:0000256" key="1">
    <source>
        <dbReference type="SAM" id="MobiDB-lite"/>
    </source>
</evidence>
<dbReference type="Pfam" id="PF09981">
    <property type="entry name" value="DUF2218"/>
    <property type="match status" value="1"/>
</dbReference>
<reference evidence="3 4" key="1">
    <citation type="submission" date="2020-04" db="EMBL/GenBank/DDBJ databases">
        <title>MicrobeNet Type strains.</title>
        <authorList>
            <person name="Nicholson A.C."/>
        </authorList>
    </citation>
    <scope>NUCLEOTIDE SEQUENCE [LARGE SCALE GENOMIC DNA]</scope>
    <source>
        <strain evidence="3 4">ATCC 700355</strain>
    </source>
</reference>
<keyword evidence="5" id="KW-1185">Reference proteome</keyword>
<dbReference type="Proteomes" id="UP000554284">
    <property type="component" value="Unassembled WGS sequence"/>
</dbReference>
<protein>
    <submittedName>
        <fullName evidence="3">DUF2218 domain-containing protein</fullName>
    </submittedName>
</protein>
<dbReference type="Gene3D" id="3.30.310.50">
    <property type="entry name" value="Alpha-D-phosphohexomutase, C-terminal domain"/>
    <property type="match status" value="1"/>
</dbReference>
<gene>
    <name evidence="3" type="ORF">HF989_01125</name>
    <name evidence="2" type="ORF">JOF50_000227</name>
</gene>
<reference evidence="2 5" key="2">
    <citation type="submission" date="2024-06" db="EMBL/GenBank/DDBJ databases">
        <title>Sequencing the genomes of 1000 actinobacteria strains.</title>
        <authorList>
            <person name="Klenk H.-P."/>
        </authorList>
    </citation>
    <scope>NUCLEOTIDE SEQUENCE [LARGE SCALE GENOMIC DNA]</scope>
    <source>
        <strain evidence="2 5">DSM 44265</strain>
    </source>
</reference>
<dbReference type="AlphaFoldDB" id="A0A7X6LPR4"/>